<evidence type="ECO:0000313" key="9">
    <source>
        <dbReference type="Proteomes" id="UP000297910"/>
    </source>
</evidence>
<dbReference type="PROSITE" id="PS50088">
    <property type="entry name" value="ANK_REPEAT"/>
    <property type="match status" value="1"/>
</dbReference>
<feature type="repeat" description="ANK" evidence="2">
    <location>
        <begin position="1062"/>
        <end position="1094"/>
    </location>
</feature>
<feature type="compositionally biased region" description="Low complexity" evidence="3">
    <location>
        <begin position="20"/>
        <end position="38"/>
    </location>
</feature>
<dbReference type="Proteomes" id="UP000297910">
    <property type="component" value="Unassembled WGS sequence"/>
</dbReference>
<dbReference type="Pfam" id="PF24883">
    <property type="entry name" value="NPHP3_N"/>
    <property type="match status" value="1"/>
</dbReference>
<feature type="domain" description="NWD NACHT-NTPase N-terminal" evidence="4">
    <location>
        <begin position="75"/>
        <end position="294"/>
    </location>
</feature>
<evidence type="ECO:0000259" key="6">
    <source>
        <dbReference type="Pfam" id="PF23239"/>
    </source>
</evidence>
<dbReference type="Gene3D" id="1.25.40.20">
    <property type="entry name" value="Ankyrin repeat-containing domain"/>
    <property type="match status" value="1"/>
</dbReference>
<gene>
    <name evidence="8" type="ORF">BPAE_0004g00680</name>
</gene>
<evidence type="ECO:0000259" key="7">
    <source>
        <dbReference type="Pfam" id="PF24883"/>
    </source>
</evidence>
<organism evidence="8 9">
    <name type="scientific">Botrytis paeoniae</name>
    <dbReference type="NCBI Taxonomy" id="278948"/>
    <lineage>
        <taxon>Eukaryota</taxon>
        <taxon>Fungi</taxon>
        <taxon>Dikarya</taxon>
        <taxon>Ascomycota</taxon>
        <taxon>Pezizomycotina</taxon>
        <taxon>Leotiomycetes</taxon>
        <taxon>Helotiales</taxon>
        <taxon>Sclerotiniaceae</taxon>
        <taxon>Botrytis</taxon>
    </lineage>
</organism>
<sequence>MRSWIRRHVHGNKSSRGDSGDTLSSATSSLTKSSVQSSTEDKNLRNSSIASSSTALPVPLQIEAERVQKDGSPKHFWHDAVQMLQEDRSHRELLDTYQKILQAESGATPPSASTAPDYLLKTIDHSLKLLDEKRSKIRVGSVTVEVRDALNKVAKAAQYAQSFAGSLVSGEPHAAIAWAGLSLFLPLLINAAEQPKGLTKGVEYVSELLCRFSVTERLYQEQIRDVLAIITTDTKKLRSSFEKSLTELYAQVLLYQCRAISRLNSSKVIGLAKDMDKSENWDDLSSELKDYEARCNRFKIVLDAEKMEREFRNFEKDMKGLNMIMSTHTLATISWQHQTKETLEKVKYDQDLRADQRQVDLENACIQKFYVSAYEKQMDRNPDAVKGTCRWLLDNSNFQHWKDSKLSSLLWVSAGPGCGKSVVSKMLIKALSKTSLPGKPRTICYFFFKEDDTLQRTAENAICAILHQILSTPGYSELVRHAIPSCDKSGVNIRESFAQMWEILMAIVQDEAAGEIICILDALDECEEKEGSGRYMLIEKFQKFHNDYIETTNSRNTCFKILVTSRPYIDIERKFKSLTGRFSTIKLSGDEESVKISKEIDLVIEEKVNMLRVQLELDNETTSALKEKLLSMEHRTYLWLRLIFEVLEQQLKTTKRYLLHIIEELPGTVNEAYEAILKRIPKNEFERAKKLLSIVVVAERPLLVQEMNVALAIDENLTQNSQASAFSLDLEPEAVFRAALGNICGLFVTVADSRVYLIHQTARSFLLSNRETRPDTIESLTFRWKNSVYPSEAHLLLSNICISHLLFHGLEQDISVIQEKWWEILNEGYWAKSMPGCFSLIPEYSLIPYASKNWWKHLLHTNVEHGSPIYENGWMLCNTNYDYFNIWIMGIFSYDFPEDLNLLDSLEIAARLGLDFVAQRALQSPTLSYRYSEALYHAIISKHENIVQTILEAGKIDDLDDFLITAIEVEKIADVDTLGTIRLLVEHGAGNQDLRPALTTAANEGLYHLIRFFVDDCGTDIKSPLDNGLSILCSINTRAGCDEQILSYLFERGVDPNGVPGNAVTPLELATLTSSLTMVKHLLEHGADVNLSGSLDHRSPLYQVLQYSLYESKVEELDDSDHLLQLLNSRQERDCLIQMLLTAGAETDGWSELWLGTLLQYNSRQKQREKLGICIDTGLDLKKVAESRVQLSLRKDACSVSVATV</sequence>
<dbReference type="PROSITE" id="PS50297">
    <property type="entry name" value="ANK_REP_REGION"/>
    <property type="match status" value="1"/>
</dbReference>
<feature type="compositionally biased region" description="Basic residues" evidence="3">
    <location>
        <begin position="1"/>
        <end position="13"/>
    </location>
</feature>
<dbReference type="Pfam" id="PF23239">
    <property type="entry name" value="DUF7069"/>
    <property type="match status" value="1"/>
</dbReference>
<dbReference type="Pfam" id="PF17100">
    <property type="entry name" value="NACHT_N"/>
    <property type="match status" value="1"/>
</dbReference>
<dbReference type="PANTHER" id="PTHR10039">
    <property type="entry name" value="AMELOGENIN"/>
    <property type="match status" value="1"/>
</dbReference>
<dbReference type="InterPro" id="IPR055497">
    <property type="entry name" value="DUF7069"/>
</dbReference>
<evidence type="ECO:0000256" key="3">
    <source>
        <dbReference type="SAM" id="MobiDB-lite"/>
    </source>
</evidence>
<feature type="domain" description="DUF7069" evidence="6">
    <location>
        <begin position="596"/>
        <end position="665"/>
    </location>
</feature>
<evidence type="ECO:0000256" key="1">
    <source>
        <dbReference type="ARBA" id="ARBA00022737"/>
    </source>
</evidence>
<dbReference type="SMART" id="SM00248">
    <property type="entry name" value="ANK"/>
    <property type="match status" value="4"/>
</dbReference>
<keyword evidence="2" id="KW-0040">ANK repeat</keyword>
<dbReference type="InterPro" id="IPR027417">
    <property type="entry name" value="P-loop_NTPase"/>
</dbReference>
<dbReference type="InterPro" id="IPR002110">
    <property type="entry name" value="Ankyrin_rpt"/>
</dbReference>
<evidence type="ECO:0000259" key="4">
    <source>
        <dbReference type="Pfam" id="PF17100"/>
    </source>
</evidence>
<keyword evidence="9" id="KW-1185">Reference proteome</keyword>
<dbReference type="EMBL" id="PQXI01000004">
    <property type="protein sequence ID" value="TGO30611.1"/>
    <property type="molecule type" value="Genomic_DNA"/>
</dbReference>
<feature type="domain" description="GPI inositol-deacylase winged helix" evidence="5">
    <location>
        <begin position="687"/>
        <end position="769"/>
    </location>
</feature>
<dbReference type="AlphaFoldDB" id="A0A4Z1G924"/>
<evidence type="ECO:0000259" key="5">
    <source>
        <dbReference type="Pfam" id="PF22939"/>
    </source>
</evidence>
<dbReference type="InterPro" id="IPR031359">
    <property type="entry name" value="NACHT_N"/>
</dbReference>
<keyword evidence="1" id="KW-0677">Repeat</keyword>
<dbReference type="Pfam" id="PF12796">
    <property type="entry name" value="Ank_2"/>
    <property type="match status" value="1"/>
</dbReference>
<proteinExistence type="predicted"/>
<reference evidence="8 9" key="1">
    <citation type="submission" date="2017-12" db="EMBL/GenBank/DDBJ databases">
        <title>Comparative genomics of Botrytis spp.</title>
        <authorList>
            <person name="Valero-Jimenez C.A."/>
            <person name="Tapia P."/>
            <person name="Veloso J."/>
            <person name="Silva-Moreno E."/>
            <person name="Staats M."/>
            <person name="Valdes J.H."/>
            <person name="Van Kan J.A.L."/>
        </authorList>
    </citation>
    <scope>NUCLEOTIDE SEQUENCE [LARGE SCALE GENOMIC DNA]</scope>
    <source>
        <strain evidence="8 9">Bp0003</strain>
    </source>
</reference>
<feature type="domain" description="Nephrocystin 3-like N-terminal" evidence="7">
    <location>
        <begin position="387"/>
        <end position="566"/>
    </location>
</feature>
<accession>A0A4Z1G924</accession>
<dbReference type="Pfam" id="PF22939">
    <property type="entry name" value="WHD_GPIID"/>
    <property type="match status" value="1"/>
</dbReference>
<dbReference type="InterPro" id="IPR054471">
    <property type="entry name" value="GPIID_WHD"/>
</dbReference>
<evidence type="ECO:0000256" key="2">
    <source>
        <dbReference type="PROSITE-ProRule" id="PRU00023"/>
    </source>
</evidence>
<dbReference type="InterPro" id="IPR056884">
    <property type="entry name" value="NPHP3-like_N"/>
</dbReference>
<comment type="caution">
    <text evidence="8">The sequence shown here is derived from an EMBL/GenBank/DDBJ whole genome shotgun (WGS) entry which is preliminary data.</text>
</comment>
<name>A0A4Z1G924_9HELO</name>
<dbReference type="Gene3D" id="3.40.50.300">
    <property type="entry name" value="P-loop containing nucleotide triphosphate hydrolases"/>
    <property type="match status" value="1"/>
</dbReference>
<protein>
    <submittedName>
        <fullName evidence="8">Uncharacterized protein</fullName>
    </submittedName>
</protein>
<evidence type="ECO:0000313" key="8">
    <source>
        <dbReference type="EMBL" id="TGO30611.1"/>
    </source>
</evidence>
<feature type="region of interest" description="Disordered" evidence="3">
    <location>
        <begin position="1"/>
        <end position="52"/>
    </location>
</feature>
<dbReference type="SUPFAM" id="SSF48403">
    <property type="entry name" value="Ankyrin repeat"/>
    <property type="match status" value="1"/>
</dbReference>
<dbReference type="InterPro" id="IPR036770">
    <property type="entry name" value="Ankyrin_rpt-contain_sf"/>
</dbReference>